<accession>A0A0E0IDL7</accession>
<dbReference type="Gramene" id="ONIVA08G20770.1">
    <property type="protein sequence ID" value="ONIVA08G20770.1"/>
    <property type="gene ID" value="ONIVA08G20770"/>
</dbReference>
<name>A0A0E0IDL7_ORYNI</name>
<dbReference type="HOGENOM" id="CLU_2310664_0_0_1"/>
<dbReference type="EnsemblPlants" id="ONIVA08G20770.1">
    <property type="protein sequence ID" value="ONIVA08G20770.1"/>
    <property type="gene ID" value="ONIVA08G20770"/>
</dbReference>
<feature type="compositionally biased region" description="Low complexity" evidence="1">
    <location>
        <begin position="55"/>
        <end position="72"/>
    </location>
</feature>
<evidence type="ECO:0000313" key="3">
    <source>
        <dbReference type="Proteomes" id="UP000006591"/>
    </source>
</evidence>
<dbReference type="AlphaFoldDB" id="A0A0E0IDL7"/>
<dbReference type="Proteomes" id="UP000006591">
    <property type="component" value="Chromosome 8"/>
</dbReference>
<proteinExistence type="predicted"/>
<evidence type="ECO:0000256" key="1">
    <source>
        <dbReference type="SAM" id="MobiDB-lite"/>
    </source>
</evidence>
<reference evidence="2" key="2">
    <citation type="submission" date="2018-04" db="EMBL/GenBank/DDBJ databases">
        <title>OnivRS2 (Oryza nivara Reference Sequence Version 2).</title>
        <authorList>
            <person name="Zhang J."/>
            <person name="Kudrna D."/>
            <person name="Lee S."/>
            <person name="Talag J."/>
            <person name="Rajasekar S."/>
            <person name="Welchert J."/>
            <person name="Hsing Y.-I."/>
            <person name="Wing R.A."/>
        </authorList>
    </citation>
    <scope>NUCLEOTIDE SEQUENCE [LARGE SCALE GENOMIC DNA]</scope>
    <source>
        <strain evidence="2">SL10</strain>
    </source>
</reference>
<protein>
    <submittedName>
        <fullName evidence="2">Uncharacterized protein</fullName>
    </submittedName>
</protein>
<keyword evidence="3" id="KW-1185">Reference proteome</keyword>
<evidence type="ECO:0000313" key="2">
    <source>
        <dbReference type="EnsemblPlants" id="ONIVA08G20770.1"/>
    </source>
</evidence>
<feature type="region of interest" description="Disordered" evidence="1">
    <location>
        <begin position="55"/>
        <end position="100"/>
    </location>
</feature>
<organism evidence="2">
    <name type="scientific">Oryza nivara</name>
    <name type="common">Indian wild rice</name>
    <name type="synonym">Oryza sativa f. spontanea</name>
    <dbReference type="NCBI Taxonomy" id="4536"/>
    <lineage>
        <taxon>Eukaryota</taxon>
        <taxon>Viridiplantae</taxon>
        <taxon>Streptophyta</taxon>
        <taxon>Embryophyta</taxon>
        <taxon>Tracheophyta</taxon>
        <taxon>Spermatophyta</taxon>
        <taxon>Magnoliopsida</taxon>
        <taxon>Liliopsida</taxon>
        <taxon>Poales</taxon>
        <taxon>Poaceae</taxon>
        <taxon>BOP clade</taxon>
        <taxon>Oryzoideae</taxon>
        <taxon>Oryzeae</taxon>
        <taxon>Oryzinae</taxon>
        <taxon>Oryza</taxon>
    </lineage>
</organism>
<sequence length="100" mass="9983">MGAAAEPVRTPSPPHPPAHGHRRGTDATAGLKGDPYAVGVDAVMEFPGNLWYAPTASSTSARSSVSSPVTTAEIPPTRGVCEEPRAGGDSNALPPAAAPG</sequence>
<feature type="region of interest" description="Disordered" evidence="1">
    <location>
        <begin position="1"/>
        <end position="33"/>
    </location>
</feature>
<reference evidence="2" key="1">
    <citation type="submission" date="2015-04" db="UniProtKB">
        <authorList>
            <consortium name="EnsemblPlants"/>
        </authorList>
    </citation>
    <scope>IDENTIFICATION</scope>
    <source>
        <strain evidence="2">SL10</strain>
    </source>
</reference>